<dbReference type="InterPro" id="IPR006121">
    <property type="entry name" value="HMA_dom"/>
</dbReference>
<evidence type="ECO:0000313" key="5">
    <source>
        <dbReference type="Proteomes" id="UP000217250"/>
    </source>
</evidence>
<reference evidence="3" key="1">
    <citation type="journal article" date="2017" name="Genome Announc.">
        <title>Twelve Complete Reference Genomes of Clinical Isolates in the Capnocytophaga Genus.</title>
        <authorList>
            <person name="Villarma A."/>
            <person name="Gulvik C.A."/>
            <person name="Rowe L.A."/>
            <person name="Sheth M."/>
            <person name="Juieng P."/>
            <person name="Nicholson A.C."/>
            <person name="Loparev V.N."/>
            <person name="McQuiston J.R."/>
        </authorList>
    </citation>
    <scope>NUCLEOTIDE SEQUENCE</scope>
    <source>
        <strain evidence="3">H1496</strain>
    </source>
</reference>
<evidence type="ECO:0000313" key="6">
    <source>
        <dbReference type="Proteomes" id="UP001324270"/>
    </source>
</evidence>
<sequence>MKYFVLSAMLWGLVSCGNSNPKATDTPSPAPQKETVAKENLEEVTLKIEGMTCAHGCAATIEKNLNNTDGVQKATVDFDSQTAVVSFDKAKLSKASIISVIEESNGGEAYKVISQ</sequence>
<gene>
    <name evidence="3" type="ORF">CGC50_01320</name>
    <name evidence="4" type="ORF">VJJ49_10855</name>
</gene>
<dbReference type="SUPFAM" id="SSF55008">
    <property type="entry name" value="HMA, heavy metal-associated domain"/>
    <property type="match status" value="1"/>
</dbReference>
<reference evidence="4 6" key="3">
    <citation type="submission" date="2023-12" db="EMBL/GenBank/DDBJ databases">
        <title>Genomic sequences of Capnocytophaga and Parvimonas strains.</title>
        <authorList>
            <person name="Watt R.M."/>
            <person name="Wang M."/>
            <person name="Yang T."/>
            <person name="Tong W.M."/>
        </authorList>
    </citation>
    <scope>NUCLEOTIDE SEQUENCE [LARGE SCALE GENOMIC DNA]</scope>
    <source>
        <strain evidence="4 6">CCUG 13156</strain>
    </source>
</reference>
<evidence type="ECO:0000313" key="3">
    <source>
        <dbReference type="EMBL" id="ATA85914.1"/>
    </source>
</evidence>
<dbReference type="FunFam" id="3.30.70.100:FF:000001">
    <property type="entry name" value="ATPase copper transporting beta"/>
    <property type="match status" value="1"/>
</dbReference>
<accession>A0A250FLF4</accession>
<dbReference type="Proteomes" id="UP000217250">
    <property type="component" value="Chromosome"/>
</dbReference>
<dbReference type="Proteomes" id="UP001324270">
    <property type="component" value="Unassembled WGS sequence"/>
</dbReference>
<dbReference type="AlphaFoldDB" id="A0A250FLF4"/>
<name>A0A250FLF4_9FLAO</name>
<dbReference type="PANTHER" id="PTHR46594">
    <property type="entry name" value="P-TYPE CATION-TRANSPORTING ATPASE"/>
    <property type="match status" value="1"/>
</dbReference>
<dbReference type="Gene3D" id="3.30.70.100">
    <property type="match status" value="1"/>
</dbReference>
<feature type="domain" description="HMA" evidence="2">
    <location>
        <begin position="42"/>
        <end position="109"/>
    </location>
</feature>
<organism evidence="3 5">
    <name type="scientific">Capnocytophaga gingivalis</name>
    <dbReference type="NCBI Taxonomy" id="1017"/>
    <lineage>
        <taxon>Bacteria</taxon>
        <taxon>Pseudomonadati</taxon>
        <taxon>Bacteroidota</taxon>
        <taxon>Flavobacteriia</taxon>
        <taxon>Flavobacteriales</taxon>
        <taxon>Flavobacteriaceae</taxon>
        <taxon>Capnocytophaga</taxon>
    </lineage>
</organism>
<proteinExistence type="predicted"/>
<keyword evidence="1" id="KW-0479">Metal-binding</keyword>
<dbReference type="GO" id="GO:0046872">
    <property type="term" value="F:metal ion binding"/>
    <property type="evidence" value="ECO:0007669"/>
    <property type="project" value="UniProtKB-KW"/>
</dbReference>
<dbReference type="PROSITE" id="PS51257">
    <property type="entry name" value="PROKAR_LIPOPROTEIN"/>
    <property type="match status" value="1"/>
</dbReference>
<reference evidence="5" key="2">
    <citation type="submission" date="2017-06" db="EMBL/GenBank/DDBJ databases">
        <title>Capnocytophaga spp. assemblies.</title>
        <authorList>
            <person name="Gulvik C.A."/>
        </authorList>
    </citation>
    <scope>NUCLEOTIDE SEQUENCE [LARGE SCALE GENOMIC DNA]</scope>
    <source>
        <strain evidence="5">H1496</strain>
    </source>
</reference>
<dbReference type="EMBL" id="CP022386">
    <property type="protein sequence ID" value="ATA85914.1"/>
    <property type="molecule type" value="Genomic_DNA"/>
</dbReference>
<keyword evidence="6" id="KW-1185">Reference proteome</keyword>
<dbReference type="GeneID" id="84807206"/>
<dbReference type="RefSeq" id="WP_095909373.1">
    <property type="nucleotide sequence ID" value="NZ_CAUPXI010000003.1"/>
</dbReference>
<protein>
    <submittedName>
        <fullName evidence="3">Heavy metal transporter</fullName>
    </submittedName>
    <submittedName>
        <fullName evidence="4">Heavy-metal-associated domain-containing protein</fullName>
    </submittedName>
</protein>
<dbReference type="OrthoDB" id="1178902at2"/>
<dbReference type="PROSITE" id="PS50846">
    <property type="entry name" value="HMA_2"/>
    <property type="match status" value="1"/>
</dbReference>
<evidence type="ECO:0000259" key="2">
    <source>
        <dbReference type="PROSITE" id="PS50846"/>
    </source>
</evidence>
<dbReference type="Pfam" id="PF00403">
    <property type="entry name" value="HMA"/>
    <property type="match status" value="1"/>
</dbReference>
<dbReference type="KEGG" id="cgh:CGC50_01320"/>
<dbReference type="EMBL" id="JAYKBV010000016">
    <property type="protein sequence ID" value="MEB3041185.1"/>
    <property type="molecule type" value="Genomic_DNA"/>
</dbReference>
<evidence type="ECO:0000256" key="1">
    <source>
        <dbReference type="ARBA" id="ARBA00022723"/>
    </source>
</evidence>
<evidence type="ECO:0000313" key="4">
    <source>
        <dbReference type="EMBL" id="MEB3041185.1"/>
    </source>
</evidence>
<dbReference type="InterPro" id="IPR036163">
    <property type="entry name" value="HMA_dom_sf"/>
</dbReference>
<dbReference type="PANTHER" id="PTHR46594:SF4">
    <property type="entry name" value="P-TYPE CATION-TRANSPORTING ATPASE"/>
    <property type="match status" value="1"/>
</dbReference>
<dbReference type="CDD" id="cd00371">
    <property type="entry name" value="HMA"/>
    <property type="match status" value="1"/>
</dbReference>